<organism evidence="1 2">
    <name type="scientific">Deinococcus hopiensis KR-140</name>
    <dbReference type="NCBI Taxonomy" id="695939"/>
    <lineage>
        <taxon>Bacteria</taxon>
        <taxon>Thermotogati</taxon>
        <taxon>Deinococcota</taxon>
        <taxon>Deinococci</taxon>
        <taxon>Deinococcales</taxon>
        <taxon>Deinococcaceae</taxon>
        <taxon>Deinococcus</taxon>
    </lineage>
</organism>
<dbReference type="AlphaFoldDB" id="A0A1W1VCS9"/>
<dbReference type="Proteomes" id="UP000192582">
    <property type="component" value="Unassembled WGS sequence"/>
</dbReference>
<gene>
    <name evidence="1" type="ORF">SAMN00790413_01024</name>
</gene>
<dbReference type="RefSeq" id="WP_084048587.1">
    <property type="nucleotide sequence ID" value="NZ_FWWU01000009.1"/>
</dbReference>
<sequence>MIRAAQLVTLGWDHDGNPSKIVDDENMKWRPPTCWAALPTSRKEVILPTPALIGNPTAHQGHRTLGRLGDRSHSALASEVLGRTVTGLAALAAEDAATVRSYAFGQLGLETEVAV</sequence>
<keyword evidence="2" id="KW-1185">Reference proteome</keyword>
<dbReference type="STRING" id="695939.SAMN00790413_01024"/>
<name>A0A1W1VCS9_9DEIO</name>
<evidence type="ECO:0000313" key="2">
    <source>
        <dbReference type="Proteomes" id="UP000192582"/>
    </source>
</evidence>
<reference evidence="1 2" key="1">
    <citation type="submission" date="2017-04" db="EMBL/GenBank/DDBJ databases">
        <authorList>
            <person name="Afonso C.L."/>
            <person name="Miller P.J."/>
            <person name="Scott M.A."/>
            <person name="Spackman E."/>
            <person name="Goraichik I."/>
            <person name="Dimitrov K.M."/>
            <person name="Suarez D.L."/>
            <person name="Swayne D.E."/>
        </authorList>
    </citation>
    <scope>NUCLEOTIDE SEQUENCE [LARGE SCALE GENOMIC DNA]</scope>
    <source>
        <strain evidence="1 2">KR-140</strain>
    </source>
</reference>
<protein>
    <submittedName>
        <fullName evidence="1">Uncharacterized protein</fullName>
    </submittedName>
</protein>
<dbReference type="EMBL" id="FWWU01000009">
    <property type="protein sequence ID" value="SMB91178.1"/>
    <property type="molecule type" value="Genomic_DNA"/>
</dbReference>
<dbReference type="OrthoDB" id="70835at2"/>
<evidence type="ECO:0000313" key="1">
    <source>
        <dbReference type="EMBL" id="SMB91178.1"/>
    </source>
</evidence>
<accession>A0A1W1VCS9</accession>
<proteinExistence type="predicted"/>